<dbReference type="EMBL" id="VSSQ01040896">
    <property type="protein sequence ID" value="MPM94225.1"/>
    <property type="molecule type" value="Genomic_DNA"/>
</dbReference>
<comment type="caution">
    <text evidence="1">The sequence shown here is derived from an EMBL/GenBank/DDBJ whole genome shotgun (WGS) entry which is preliminary data.</text>
</comment>
<gene>
    <name evidence="1" type="ORF">SDC9_141370</name>
</gene>
<reference evidence="1" key="1">
    <citation type="submission" date="2019-08" db="EMBL/GenBank/DDBJ databases">
        <authorList>
            <person name="Kucharzyk K."/>
            <person name="Murdoch R.W."/>
            <person name="Higgins S."/>
            <person name="Loffler F."/>
        </authorList>
    </citation>
    <scope>NUCLEOTIDE SEQUENCE</scope>
</reference>
<evidence type="ECO:0000313" key="1">
    <source>
        <dbReference type="EMBL" id="MPM94225.1"/>
    </source>
</evidence>
<name>A0A645DY35_9ZZZZ</name>
<sequence>MHYPFPVETGISNPAAVGACGNVAEGTVAFDGQMRQSGQLVDQFEFRIDRIKFQQSFDGRDRHRAARSQPVFFPAGIVQLALHGQMEIG</sequence>
<accession>A0A645DY35</accession>
<dbReference type="AlphaFoldDB" id="A0A645DY35"/>
<protein>
    <submittedName>
        <fullName evidence="1">Uncharacterized protein</fullName>
    </submittedName>
</protein>
<organism evidence="1">
    <name type="scientific">bioreactor metagenome</name>
    <dbReference type="NCBI Taxonomy" id="1076179"/>
    <lineage>
        <taxon>unclassified sequences</taxon>
        <taxon>metagenomes</taxon>
        <taxon>ecological metagenomes</taxon>
    </lineage>
</organism>
<proteinExistence type="predicted"/>